<evidence type="ECO:0000313" key="1">
    <source>
        <dbReference type="EMBL" id="QSX28584.1"/>
    </source>
</evidence>
<evidence type="ECO:0000313" key="2">
    <source>
        <dbReference type="Proteomes" id="UP000663281"/>
    </source>
</evidence>
<accession>A0A974XQA7</accession>
<dbReference type="RefSeq" id="WP_207323989.1">
    <property type="nucleotide sequence ID" value="NZ_CP071504.1"/>
</dbReference>
<dbReference type="InterPro" id="IPR010260">
    <property type="entry name" value="AlpA"/>
</dbReference>
<sequence length="79" mass="8695">MPQPNSIPSTTRLIRLNEVVHRAGLCRASIYNRMKAGTFPLSIDLGGGRVGGLAGKRYRCLDCGARRILKQDTSLRRAL</sequence>
<gene>
    <name evidence="1" type="ORF">JYB88_09740</name>
</gene>
<dbReference type="Gene3D" id="1.10.238.160">
    <property type="match status" value="1"/>
</dbReference>
<dbReference type="EMBL" id="CP071504">
    <property type="protein sequence ID" value="QSX28584.1"/>
    <property type="molecule type" value="Genomic_DNA"/>
</dbReference>
<dbReference type="AlphaFoldDB" id="A0A974XQA7"/>
<protein>
    <submittedName>
        <fullName evidence="1">AlpA family phage regulatory protein</fullName>
    </submittedName>
</protein>
<organism evidence="1 2">
    <name type="scientific">Shewanella cyperi</name>
    <dbReference type="NCBI Taxonomy" id="2814292"/>
    <lineage>
        <taxon>Bacteria</taxon>
        <taxon>Pseudomonadati</taxon>
        <taxon>Pseudomonadota</taxon>
        <taxon>Gammaproteobacteria</taxon>
        <taxon>Alteromonadales</taxon>
        <taxon>Shewanellaceae</taxon>
        <taxon>Shewanella</taxon>
    </lineage>
</organism>
<name>A0A974XQA7_9GAMM</name>
<dbReference type="KEGG" id="scyp:JYB88_09740"/>
<dbReference type="Proteomes" id="UP000663281">
    <property type="component" value="Chromosome"/>
</dbReference>
<proteinExistence type="predicted"/>
<reference evidence="1 2" key="1">
    <citation type="submission" date="2021-03" db="EMBL/GenBank/DDBJ databases">
        <title>Novel species identification of genus Shewanella.</title>
        <authorList>
            <person name="Liu G."/>
            <person name="Zhang Q."/>
        </authorList>
    </citation>
    <scope>NUCLEOTIDE SEQUENCE [LARGE SCALE GENOMIC DNA]</scope>
    <source>
        <strain evidence="1 2">FJAT-53726</strain>
    </source>
</reference>
<dbReference type="Pfam" id="PF05930">
    <property type="entry name" value="Phage_AlpA"/>
    <property type="match status" value="1"/>
</dbReference>
<keyword evidence="2" id="KW-1185">Reference proteome</keyword>